<reference evidence="2 3" key="1">
    <citation type="submission" date="2019-07" db="EMBL/GenBank/DDBJ databases">
        <title>Draft genome Sequence of Chlorobium phaeovibrioides sp. strain PhvTcv-s14, from the Phylum Chlorobi.</title>
        <authorList>
            <person name="Babenko V."/>
            <person name="Boldyreva D."/>
            <person name="Kanygina A."/>
            <person name="Selezneva O."/>
            <person name="Akopiyan T."/>
            <person name="Lunina O."/>
        </authorList>
    </citation>
    <scope>NUCLEOTIDE SEQUENCE [LARGE SCALE GENOMIC DNA]</scope>
    <source>
        <strain evidence="2 3">GrTcv12</strain>
    </source>
</reference>
<comment type="caution">
    <text evidence="2">The sequence shown here is derived from an EMBL/GenBank/DDBJ whole genome shotgun (WGS) entry which is preliminary data.</text>
</comment>
<keyword evidence="1" id="KW-0812">Transmembrane</keyword>
<dbReference type="Proteomes" id="UP000327458">
    <property type="component" value="Unassembled WGS sequence"/>
</dbReference>
<protein>
    <recommendedName>
        <fullName evidence="4">Cache domain-containing protein</fullName>
    </recommendedName>
</protein>
<dbReference type="RefSeq" id="WP_151419423.1">
    <property type="nucleotide sequence ID" value="NZ_VMRG01000001.1"/>
</dbReference>
<proteinExistence type="predicted"/>
<sequence length="331" mass="36595">MNTMNIKQAMKKLSPRQIPAPVWYLAAVLAVMAGVVFTLQSGQSLDGAKKIIQLNMADVESTIQDYGKAMNTIRLESDAQAIAKAHAFAYMIDLRPSIIGDEQELERIRKMLDVDELHVSDKNGILVGSTIPSYIGYDMASSPQSKAFMLAIYYKDFELAQKPKPKSADNTLFQYAGVARIDQPGIVQVGFKPERLERVMQTADIQRVAKEWRIGATGEAMIADFDGKILSTFDGRHLGESLTAYGFPEKAFNGSEGEFRATVQGESNFIMYRFVDQNLIIAAIQLGEIYGDRNKNIIFMLLVSIGAIGLAVLVVRRQRGAVAEEADKKEA</sequence>
<feature type="transmembrane region" description="Helical" evidence="1">
    <location>
        <begin position="21"/>
        <end position="39"/>
    </location>
</feature>
<gene>
    <name evidence="2" type="ORF">FP507_05380</name>
</gene>
<keyword evidence="1" id="KW-1133">Transmembrane helix</keyword>
<organism evidence="2 3">
    <name type="scientific">Chlorobium phaeovibrioides</name>
    <dbReference type="NCBI Taxonomy" id="1094"/>
    <lineage>
        <taxon>Bacteria</taxon>
        <taxon>Pseudomonadati</taxon>
        <taxon>Chlorobiota</taxon>
        <taxon>Chlorobiia</taxon>
        <taxon>Chlorobiales</taxon>
        <taxon>Chlorobiaceae</taxon>
        <taxon>Chlorobium/Pelodictyon group</taxon>
        <taxon>Chlorobium</taxon>
    </lineage>
</organism>
<evidence type="ECO:0000313" key="3">
    <source>
        <dbReference type="Proteomes" id="UP000327458"/>
    </source>
</evidence>
<keyword evidence="1" id="KW-0472">Membrane</keyword>
<evidence type="ECO:0000313" key="2">
    <source>
        <dbReference type="EMBL" id="KAA6232573.1"/>
    </source>
</evidence>
<name>A0A5M8IAW1_CHLPH</name>
<dbReference type="EMBL" id="VMRG01000001">
    <property type="protein sequence ID" value="KAA6232573.1"/>
    <property type="molecule type" value="Genomic_DNA"/>
</dbReference>
<accession>A0A5M8IAW1</accession>
<evidence type="ECO:0008006" key="4">
    <source>
        <dbReference type="Google" id="ProtNLM"/>
    </source>
</evidence>
<feature type="transmembrane region" description="Helical" evidence="1">
    <location>
        <begin position="297"/>
        <end position="315"/>
    </location>
</feature>
<dbReference type="AlphaFoldDB" id="A0A5M8IAW1"/>
<evidence type="ECO:0000256" key="1">
    <source>
        <dbReference type="SAM" id="Phobius"/>
    </source>
</evidence>